<dbReference type="EMBL" id="MU865913">
    <property type="protein sequence ID" value="KAK4455897.1"/>
    <property type="molecule type" value="Genomic_DNA"/>
</dbReference>
<accession>A0AAV9H5D1</accession>
<evidence type="ECO:0000313" key="2">
    <source>
        <dbReference type="EMBL" id="KAK4455897.1"/>
    </source>
</evidence>
<sequence length="331" mass="37220">MQPPPSPPKNTTFTLATSRQRTLAWTLNATSWAGPLTLAQYLTRETTLSCTALSSCSGPSPYGTPYYVLHLASDPDEILSACEVTVKRALVLRTKVKSGGKRARGLAGYLLRCVQREVDGVLGCEFGVLYSDIGREYYTGLGWMDGRNAQVVFTLEQGLEAGEAEGVVMLGEGDVKEFCERDEARQRERLEKGGYRRGGDAGWHFARDRYVSGAMRDGREVVNRGTRTNNRGSWLYWDHDLREKKLKIYGSQIAESGTGRETQDWDLPSVTVWIPAVEVCVAAMELWQEIGEKLKVVFEERQHGSIPSLRWKDGKDSSRIIWEDNEYFAWC</sequence>
<protein>
    <recommendedName>
        <fullName evidence="1">LYC1 C-terminal domain-containing protein</fullName>
    </recommendedName>
</protein>
<organism evidence="2 3">
    <name type="scientific">Podospora aff. communis PSN243</name>
    <dbReference type="NCBI Taxonomy" id="3040156"/>
    <lineage>
        <taxon>Eukaryota</taxon>
        <taxon>Fungi</taxon>
        <taxon>Dikarya</taxon>
        <taxon>Ascomycota</taxon>
        <taxon>Pezizomycotina</taxon>
        <taxon>Sordariomycetes</taxon>
        <taxon>Sordariomycetidae</taxon>
        <taxon>Sordariales</taxon>
        <taxon>Podosporaceae</taxon>
        <taxon>Podospora</taxon>
    </lineage>
</organism>
<dbReference type="PANTHER" id="PTHR34815:SF4">
    <property type="entry name" value="N-ACETYLTRANSFERASE DOMAIN-CONTAINING PROTEIN"/>
    <property type="match status" value="1"/>
</dbReference>
<dbReference type="Proteomes" id="UP001321760">
    <property type="component" value="Unassembled WGS sequence"/>
</dbReference>
<comment type="caution">
    <text evidence="2">The sequence shown here is derived from an EMBL/GenBank/DDBJ whole genome shotgun (WGS) entry which is preliminary data.</text>
</comment>
<evidence type="ECO:0000259" key="1">
    <source>
        <dbReference type="Pfam" id="PF22998"/>
    </source>
</evidence>
<proteinExistence type="predicted"/>
<keyword evidence="3" id="KW-1185">Reference proteome</keyword>
<dbReference type="InterPro" id="IPR055100">
    <property type="entry name" value="GNAT_LYC1-like"/>
</dbReference>
<gene>
    <name evidence="2" type="ORF">QBC34DRAFT_481104</name>
</gene>
<reference evidence="2" key="2">
    <citation type="submission" date="2023-05" db="EMBL/GenBank/DDBJ databases">
        <authorList>
            <consortium name="Lawrence Berkeley National Laboratory"/>
            <person name="Steindorff A."/>
            <person name="Hensen N."/>
            <person name="Bonometti L."/>
            <person name="Westerberg I."/>
            <person name="Brannstrom I.O."/>
            <person name="Guillou S."/>
            <person name="Cros-Aarteil S."/>
            <person name="Calhoun S."/>
            <person name="Haridas S."/>
            <person name="Kuo A."/>
            <person name="Mondo S."/>
            <person name="Pangilinan J."/>
            <person name="Riley R."/>
            <person name="Labutti K."/>
            <person name="Andreopoulos B."/>
            <person name="Lipzen A."/>
            <person name="Chen C."/>
            <person name="Yanf M."/>
            <person name="Daum C."/>
            <person name="Ng V."/>
            <person name="Clum A."/>
            <person name="Ohm R."/>
            <person name="Martin F."/>
            <person name="Silar P."/>
            <person name="Natvig D."/>
            <person name="Lalanne C."/>
            <person name="Gautier V."/>
            <person name="Ament-Velasquez S.L."/>
            <person name="Kruys A."/>
            <person name="Hutchinson M.I."/>
            <person name="Powell A.J."/>
            <person name="Barry K."/>
            <person name="Miller A.N."/>
            <person name="Grigoriev I.V."/>
            <person name="Debuchy R."/>
            <person name="Gladieux P."/>
            <person name="Thoren M.H."/>
            <person name="Johannesson H."/>
        </authorList>
    </citation>
    <scope>NUCLEOTIDE SEQUENCE</scope>
    <source>
        <strain evidence="2">PSN243</strain>
    </source>
</reference>
<dbReference type="PANTHER" id="PTHR34815">
    <property type="entry name" value="LYSINE ACETYLTRANSFERASE"/>
    <property type="match status" value="1"/>
</dbReference>
<feature type="domain" description="LYC1 C-terminal" evidence="1">
    <location>
        <begin position="163"/>
        <end position="331"/>
    </location>
</feature>
<reference evidence="2" key="1">
    <citation type="journal article" date="2023" name="Mol. Phylogenet. Evol.">
        <title>Genome-scale phylogeny and comparative genomics of the fungal order Sordariales.</title>
        <authorList>
            <person name="Hensen N."/>
            <person name="Bonometti L."/>
            <person name="Westerberg I."/>
            <person name="Brannstrom I.O."/>
            <person name="Guillou S."/>
            <person name="Cros-Aarteil S."/>
            <person name="Calhoun S."/>
            <person name="Haridas S."/>
            <person name="Kuo A."/>
            <person name="Mondo S."/>
            <person name="Pangilinan J."/>
            <person name="Riley R."/>
            <person name="LaButti K."/>
            <person name="Andreopoulos B."/>
            <person name="Lipzen A."/>
            <person name="Chen C."/>
            <person name="Yan M."/>
            <person name="Daum C."/>
            <person name="Ng V."/>
            <person name="Clum A."/>
            <person name="Steindorff A."/>
            <person name="Ohm R.A."/>
            <person name="Martin F."/>
            <person name="Silar P."/>
            <person name="Natvig D.O."/>
            <person name="Lalanne C."/>
            <person name="Gautier V."/>
            <person name="Ament-Velasquez S.L."/>
            <person name="Kruys A."/>
            <person name="Hutchinson M.I."/>
            <person name="Powell A.J."/>
            <person name="Barry K."/>
            <person name="Miller A.N."/>
            <person name="Grigoriev I.V."/>
            <person name="Debuchy R."/>
            <person name="Gladieux P."/>
            <person name="Hiltunen Thoren M."/>
            <person name="Johannesson H."/>
        </authorList>
    </citation>
    <scope>NUCLEOTIDE SEQUENCE</scope>
    <source>
        <strain evidence="2">PSN243</strain>
    </source>
</reference>
<evidence type="ECO:0000313" key="3">
    <source>
        <dbReference type="Proteomes" id="UP001321760"/>
    </source>
</evidence>
<dbReference type="AlphaFoldDB" id="A0AAV9H5D1"/>
<name>A0AAV9H5D1_9PEZI</name>
<dbReference type="InterPro" id="IPR053013">
    <property type="entry name" value="LAT"/>
</dbReference>
<dbReference type="Pfam" id="PF22998">
    <property type="entry name" value="GNAT_LYC1-like"/>
    <property type="match status" value="1"/>
</dbReference>